<dbReference type="PROSITE" id="PS00125">
    <property type="entry name" value="SER_THR_PHOSPHATASE"/>
    <property type="match status" value="1"/>
</dbReference>
<comment type="similarity">
    <text evidence="3 13 14">Belongs to the PPP phosphatase family.</text>
</comment>
<dbReference type="GO" id="GO:0005506">
    <property type="term" value="F:iron ion binding"/>
    <property type="evidence" value="ECO:0007669"/>
    <property type="project" value="UniProtKB-UniRule"/>
</dbReference>
<dbReference type="FunFam" id="3.60.21.10:FF:000042">
    <property type="entry name" value="Serine/threonine-protein phosphatase with EF-hands"/>
    <property type="match status" value="1"/>
</dbReference>
<dbReference type="Gene3D" id="1.10.238.10">
    <property type="entry name" value="EF-hand"/>
    <property type="match status" value="1"/>
</dbReference>
<dbReference type="PANTHER" id="PTHR45668">
    <property type="entry name" value="SERINE/THREONINE-PROTEIN PHOSPHATASE 5-RELATED"/>
    <property type="match status" value="1"/>
</dbReference>
<organism evidence="16 17">
    <name type="scientific">Sparus aurata</name>
    <name type="common">Gilthead sea bream</name>
    <dbReference type="NCBI Taxonomy" id="8175"/>
    <lineage>
        <taxon>Eukaryota</taxon>
        <taxon>Metazoa</taxon>
        <taxon>Chordata</taxon>
        <taxon>Craniata</taxon>
        <taxon>Vertebrata</taxon>
        <taxon>Euteleostomi</taxon>
        <taxon>Actinopterygii</taxon>
        <taxon>Neopterygii</taxon>
        <taxon>Teleostei</taxon>
        <taxon>Neoteleostei</taxon>
        <taxon>Acanthomorphata</taxon>
        <taxon>Eupercaria</taxon>
        <taxon>Spariformes</taxon>
        <taxon>Sparidae</taxon>
        <taxon>Sparus</taxon>
    </lineage>
</organism>
<dbReference type="SUPFAM" id="SSF56300">
    <property type="entry name" value="Metallo-dependent phosphatases"/>
    <property type="match status" value="1"/>
</dbReference>
<dbReference type="GO" id="GO:0051879">
    <property type="term" value="F:Hsp90 protein binding"/>
    <property type="evidence" value="ECO:0007669"/>
    <property type="project" value="TreeGrafter"/>
</dbReference>
<evidence type="ECO:0000256" key="8">
    <source>
        <dbReference type="ARBA" id="ARBA00022842"/>
    </source>
</evidence>
<dbReference type="FunFam" id="3.60.21.10:FF:000087">
    <property type="entry name" value="Serine/threonine-protein phosphatase with EF-hands"/>
    <property type="match status" value="1"/>
</dbReference>
<keyword evidence="9" id="KW-0904">Protein phosphatase</keyword>
<dbReference type="InterPro" id="IPR018247">
    <property type="entry name" value="EF_Hand_1_Ca_BS"/>
</dbReference>
<dbReference type="EC" id="3.1.3.16" evidence="13"/>
<dbReference type="PROSITE" id="PS50222">
    <property type="entry name" value="EF_HAND_2"/>
    <property type="match status" value="3"/>
</dbReference>
<dbReference type="InterPro" id="IPR002048">
    <property type="entry name" value="EF_hand_dom"/>
</dbReference>
<evidence type="ECO:0000256" key="5">
    <source>
        <dbReference type="ARBA" id="ARBA00022737"/>
    </source>
</evidence>
<comment type="catalytic activity">
    <reaction evidence="11">
        <text>O-phospho-L-seryl-[protein] + H2O = L-seryl-[protein] + phosphate</text>
        <dbReference type="Rhea" id="RHEA:20629"/>
        <dbReference type="Rhea" id="RHEA-COMP:9863"/>
        <dbReference type="Rhea" id="RHEA-COMP:11604"/>
        <dbReference type="ChEBI" id="CHEBI:15377"/>
        <dbReference type="ChEBI" id="CHEBI:29999"/>
        <dbReference type="ChEBI" id="CHEBI:43474"/>
        <dbReference type="ChEBI" id="CHEBI:83421"/>
        <dbReference type="EC" id="3.1.3.16"/>
    </reaction>
</comment>
<dbReference type="InterPro" id="IPR004843">
    <property type="entry name" value="Calcineurin-like_PHP"/>
</dbReference>
<protein>
    <recommendedName>
        <fullName evidence="13">Serine/threonine-protein phosphatase with EF-hands</fullName>
        <ecNumber evidence="13">3.1.3.16</ecNumber>
    </recommendedName>
</protein>
<keyword evidence="8" id="KW-0460">Magnesium</keyword>
<dbReference type="SMART" id="SM00156">
    <property type="entry name" value="PP2Ac"/>
    <property type="match status" value="1"/>
</dbReference>
<dbReference type="GO" id="GO:0004722">
    <property type="term" value="F:protein serine/threonine phosphatase activity"/>
    <property type="evidence" value="ECO:0007669"/>
    <property type="project" value="UniProtKB-EC"/>
</dbReference>
<dbReference type="PROSITE" id="PS00018">
    <property type="entry name" value="EF_HAND_1"/>
    <property type="match status" value="2"/>
</dbReference>
<evidence type="ECO:0000256" key="7">
    <source>
        <dbReference type="ARBA" id="ARBA00022837"/>
    </source>
</evidence>
<comment type="cofactor">
    <cofactor evidence="2">
        <name>Mg(2+)</name>
        <dbReference type="ChEBI" id="CHEBI:18420"/>
    </cofactor>
</comment>
<evidence type="ECO:0000256" key="10">
    <source>
        <dbReference type="ARBA" id="ARBA00023211"/>
    </source>
</evidence>
<evidence type="ECO:0000256" key="14">
    <source>
        <dbReference type="RuleBase" id="RU004273"/>
    </source>
</evidence>
<dbReference type="GO" id="GO:0050906">
    <property type="term" value="P:detection of stimulus involved in sensory perception"/>
    <property type="evidence" value="ECO:0007669"/>
    <property type="project" value="UniProtKB-UniRule"/>
</dbReference>
<feature type="domain" description="EF-hand" evidence="15">
    <location>
        <begin position="628"/>
        <end position="663"/>
    </location>
</feature>
<dbReference type="PANTHER" id="PTHR45668:SF15">
    <property type="entry name" value="SERINE_THREONINE-PROTEIN PHOSPHATASE"/>
    <property type="match status" value="1"/>
</dbReference>
<keyword evidence="7" id="KW-0106">Calcium</keyword>
<proteinExistence type="inferred from homology"/>
<dbReference type="Pfam" id="PF08321">
    <property type="entry name" value="PPP5"/>
    <property type="match status" value="1"/>
</dbReference>
<dbReference type="SMART" id="SM00054">
    <property type="entry name" value="EFh"/>
    <property type="match status" value="3"/>
</dbReference>
<accession>A0A671UB40</accession>
<dbReference type="InterPro" id="IPR029052">
    <property type="entry name" value="Metallo-depent_PP-like"/>
</dbReference>
<dbReference type="InterPro" id="IPR051134">
    <property type="entry name" value="PPP_phosphatase"/>
</dbReference>
<evidence type="ECO:0000256" key="9">
    <source>
        <dbReference type="ARBA" id="ARBA00022912"/>
    </source>
</evidence>
<evidence type="ECO:0000256" key="6">
    <source>
        <dbReference type="ARBA" id="ARBA00022801"/>
    </source>
</evidence>
<dbReference type="InterPro" id="IPR013235">
    <property type="entry name" value="PPP_dom"/>
</dbReference>
<dbReference type="Pfam" id="PF13499">
    <property type="entry name" value="EF-hand_7"/>
    <property type="match status" value="1"/>
</dbReference>
<dbReference type="GO" id="GO:0043409">
    <property type="term" value="P:negative regulation of MAPK cascade"/>
    <property type="evidence" value="ECO:0007669"/>
    <property type="project" value="TreeGrafter"/>
</dbReference>
<dbReference type="InterPro" id="IPR012008">
    <property type="entry name" value="Ser/Thr-Pase_EF-hand_contain"/>
</dbReference>
<feature type="domain" description="EF-hand" evidence="15">
    <location>
        <begin position="503"/>
        <end position="538"/>
    </location>
</feature>
<evidence type="ECO:0000313" key="16">
    <source>
        <dbReference type="Ensembl" id="ENSSAUP00010009979.1"/>
    </source>
</evidence>
<dbReference type="InterPro" id="IPR006186">
    <property type="entry name" value="Ser/Thr-sp_prot-phosphatase"/>
</dbReference>
<dbReference type="FunFam" id="1.10.238.10:FF:000164">
    <property type="entry name" value="Serine/threonine-protein phosphatase with EF-hands"/>
    <property type="match status" value="1"/>
</dbReference>
<comment type="catalytic activity">
    <reaction evidence="12 13 14">
        <text>O-phospho-L-threonyl-[protein] + H2O = L-threonyl-[protein] + phosphate</text>
        <dbReference type="Rhea" id="RHEA:47004"/>
        <dbReference type="Rhea" id="RHEA-COMP:11060"/>
        <dbReference type="Rhea" id="RHEA-COMP:11605"/>
        <dbReference type="ChEBI" id="CHEBI:15377"/>
        <dbReference type="ChEBI" id="CHEBI:30013"/>
        <dbReference type="ChEBI" id="CHEBI:43474"/>
        <dbReference type="ChEBI" id="CHEBI:61977"/>
        <dbReference type="EC" id="3.1.3.16"/>
    </reaction>
</comment>
<evidence type="ECO:0000256" key="1">
    <source>
        <dbReference type="ARBA" id="ARBA00001936"/>
    </source>
</evidence>
<dbReference type="Gene3D" id="3.60.21.10">
    <property type="match status" value="2"/>
</dbReference>
<dbReference type="GeneTree" id="ENSGT00940000157870"/>
<dbReference type="SUPFAM" id="SSF47473">
    <property type="entry name" value="EF-hand"/>
    <property type="match status" value="1"/>
</dbReference>
<feature type="domain" description="EF-hand" evidence="15">
    <location>
        <begin position="588"/>
        <end position="623"/>
    </location>
</feature>
<gene>
    <name evidence="16" type="primary">PPEF2</name>
</gene>
<evidence type="ECO:0000259" key="15">
    <source>
        <dbReference type="PROSITE" id="PS50222"/>
    </source>
</evidence>
<sequence>MVPSVCGPYRDETEIHLAHLPVHRVLWRTGSDKGNLISHIFRENEVCRDAEWERYFCYKNIEVPEIYSGPHLTFPLTVEQAVGLVEAFRNKKQLHSRYVLQLLLETWKQLRMFPNINRISTCQSKEITICGDLHGQLEDLLLIFYKNGMPSLERPYLFNGDFVDRGKDSIEILLILFSFLLVYPSDIYLNRGNHEDHIVNLRYGFTKEVLTKYKMHGKRILKLLQKIFSWLPLATVIDQKVLVLHGGISDVTDLSLLARLDRHNYVSALRPPKKRHQSSSGMSIDSDMEEDVWSANKIFQRRTSLMYPKPLGTRESFHNRSLQDFSDRLKQSDVDQMEINRRRQSMFHFRSEKDMSQALSTESVKSENPADEWKQILDLLWSDPMTQDGCTPNEVRGGGCYWGPDITEDFLNRHNLQLIIRSHECKQEGYEFCHNRKVLTLFSASNYYDVGSNRGAYVRLGPDLVPYVVQYQASSMIRELTVRQSVGRTERSALKVLREQLFAHKSDLLCAFKKYDSTNKGVVSLSDWATAVENVMHLGVPWRMLRCQLVTSKTSDGMINYHEWFNELAIHGPNTDHIDQSLLETLYRHRSTLETIFRIVDTDNSGFITIEDFRQTWKLLSVYLKMEITDDAISDLAVTIDSNQDGSIDIDEFMEAFRLTDKKSRLERGRSMFMGTATDLTKLEGDPNI</sequence>
<dbReference type="GO" id="GO:0005509">
    <property type="term" value="F:calcium ion binding"/>
    <property type="evidence" value="ECO:0007669"/>
    <property type="project" value="UniProtKB-UniRule"/>
</dbReference>
<evidence type="ECO:0000256" key="4">
    <source>
        <dbReference type="ARBA" id="ARBA00022723"/>
    </source>
</evidence>
<dbReference type="InterPro" id="IPR011992">
    <property type="entry name" value="EF-hand-dom_pair"/>
</dbReference>
<evidence type="ECO:0000256" key="3">
    <source>
        <dbReference type="ARBA" id="ARBA00008294"/>
    </source>
</evidence>
<evidence type="ECO:0000256" key="2">
    <source>
        <dbReference type="ARBA" id="ARBA00001946"/>
    </source>
</evidence>
<keyword evidence="6 13" id="KW-0378">Hydrolase</keyword>
<dbReference type="Pfam" id="PF00149">
    <property type="entry name" value="Metallophos"/>
    <property type="match status" value="2"/>
</dbReference>
<dbReference type="Proteomes" id="UP000472265">
    <property type="component" value="Chromosome 5"/>
</dbReference>
<evidence type="ECO:0000313" key="17">
    <source>
        <dbReference type="Proteomes" id="UP000472265"/>
    </source>
</evidence>
<dbReference type="AlphaFoldDB" id="A0A671UB40"/>
<keyword evidence="5" id="KW-0677">Repeat</keyword>
<evidence type="ECO:0000256" key="11">
    <source>
        <dbReference type="ARBA" id="ARBA00047761"/>
    </source>
</evidence>
<dbReference type="Ensembl" id="ENSSAUT00010010618.1">
    <property type="protein sequence ID" value="ENSSAUP00010009979.1"/>
    <property type="gene ID" value="ENSSAUG00010004886.1"/>
</dbReference>
<dbReference type="GO" id="GO:0030145">
    <property type="term" value="F:manganese ion binding"/>
    <property type="evidence" value="ECO:0007669"/>
    <property type="project" value="UniProtKB-UniRule"/>
</dbReference>
<reference evidence="16" key="2">
    <citation type="submission" date="2025-08" db="UniProtKB">
        <authorList>
            <consortium name="Ensembl"/>
        </authorList>
    </citation>
    <scope>IDENTIFICATION</scope>
</reference>
<keyword evidence="4 13" id="KW-0479">Metal-binding</keyword>
<reference evidence="16" key="1">
    <citation type="submission" date="2021-04" db="EMBL/GenBank/DDBJ databases">
        <authorList>
            <consortium name="Wellcome Sanger Institute Data Sharing"/>
        </authorList>
    </citation>
    <scope>NUCLEOTIDE SEQUENCE [LARGE SCALE GENOMIC DNA]</scope>
</reference>
<dbReference type="PRINTS" id="PR00114">
    <property type="entry name" value="STPHPHTASE"/>
</dbReference>
<keyword evidence="10 13" id="KW-0464">Manganese</keyword>
<keyword evidence="17" id="KW-1185">Reference proteome</keyword>
<dbReference type="PIRSF" id="PIRSF000912">
    <property type="entry name" value="PPEF"/>
    <property type="match status" value="1"/>
</dbReference>
<reference evidence="16" key="3">
    <citation type="submission" date="2025-09" db="UniProtKB">
        <authorList>
            <consortium name="Ensembl"/>
        </authorList>
    </citation>
    <scope>IDENTIFICATION</scope>
</reference>
<evidence type="ECO:0000256" key="12">
    <source>
        <dbReference type="ARBA" id="ARBA00048336"/>
    </source>
</evidence>
<evidence type="ECO:0000256" key="13">
    <source>
        <dbReference type="PIRNR" id="PIRNR000912"/>
    </source>
</evidence>
<dbReference type="CDD" id="cd00051">
    <property type="entry name" value="EFh"/>
    <property type="match status" value="1"/>
</dbReference>
<name>A0A671UB40_SPAAU</name>
<comment type="cofactor">
    <cofactor evidence="1">
        <name>Mn(2+)</name>
        <dbReference type="ChEBI" id="CHEBI:29035"/>
    </cofactor>
</comment>